<sequence length="183" mass="21258">MQVNILRHLPTEWNTLGKLQGRRDIPIAPVTREVQRQIAKNQRSLSRLGPFSKVLASTLQRTVQTAEQYGYRPTIDPLLDELDFGPFEGMHKSILFETFGDRWTSNPKEIQLGESLNDLKQRIELCLEKYKNQKNVLIFGHGSWARALISYYNTGDIKEMNKISFDNNEFMTLNFNHRTLGIF</sequence>
<dbReference type="InterPro" id="IPR029033">
    <property type="entry name" value="His_PPase_superfam"/>
</dbReference>
<dbReference type="CDD" id="cd07067">
    <property type="entry name" value="HP_PGM_like"/>
    <property type="match status" value="1"/>
</dbReference>
<dbReference type="PANTHER" id="PTHR48100">
    <property type="entry name" value="BROAD-SPECIFICITY PHOSPHATASE YOR283W-RELATED"/>
    <property type="match status" value="1"/>
</dbReference>
<dbReference type="RefSeq" id="WP_077113480.1">
    <property type="nucleotide sequence ID" value="NZ_JAFBFH010000034.1"/>
</dbReference>
<protein>
    <submittedName>
        <fullName evidence="1">Broad specificity phosphatase PhoE</fullName>
    </submittedName>
</protein>
<dbReference type="SMART" id="SM00855">
    <property type="entry name" value="PGAM"/>
    <property type="match status" value="1"/>
</dbReference>
<organism evidence="1 2">
    <name type="scientific">Siminovitchia thermophila</name>
    <dbReference type="NCBI Taxonomy" id="1245522"/>
    <lineage>
        <taxon>Bacteria</taxon>
        <taxon>Bacillati</taxon>
        <taxon>Bacillota</taxon>
        <taxon>Bacilli</taxon>
        <taxon>Bacillales</taxon>
        <taxon>Bacillaceae</taxon>
        <taxon>Siminovitchia</taxon>
    </lineage>
</organism>
<dbReference type="Gene3D" id="3.40.50.1240">
    <property type="entry name" value="Phosphoglycerate mutase-like"/>
    <property type="match status" value="1"/>
</dbReference>
<dbReference type="Proteomes" id="UP000823485">
    <property type="component" value="Unassembled WGS sequence"/>
</dbReference>
<dbReference type="Pfam" id="PF00300">
    <property type="entry name" value="His_Phos_1"/>
    <property type="match status" value="1"/>
</dbReference>
<comment type="caution">
    <text evidence="1">The sequence shown here is derived from an EMBL/GenBank/DDBJ whole genome shotgun (WGS) entry which is preliminary data.</text>
</comment>
<dbReference type="EMBL" id="JAFBFH010000034">
    <property type="protein sequence ID" value="MBM7716857.1"/>
    <property type="molecule type" value="Genomic_DNA"/>
</dbReference>
<name>A0ABS2RB34_9BACI</name>
<keyword evidence="2" id="KW-1185">Reference proteome</keyword>
<evidence type="ECO:0000313" key="2">
    <source>
        <dbReference type="Proteomes" id="UP000823485"/>
    </source>
</evidence>
<gene>
    <name evidence="1" type="ORF">JOC94_003881</name>
</gene>
<dbReference type="SUPFAM" id="SSF53254">
    <property type="entry name" value="Phosphoglycerate mutase-like"/>
    <property type="match status" value="1"/>
</dbReference>
<accession>A0ABS2RB34</accession>
<evidence type="ECO:0000313" key="1">
    <source>
        <dbReference type="EMBL" id="MBM7716857.1"/>
    </source>
</evidence>
<dbReference type="InterPro" id="IPR013078">
    <property type="entry name" value="His_Pase_superF_clade-1"/>
</dbReference>
<proteinExistence type="predicted"/>
<dbReference type="InterPro" id="IPR050275">
    <property type="entry name" value="PGM_Phosphatase"/>
</dbReference>
<reference evidence="1 2" key="1">
    <citation type="submission" date="2021-01" db="EMBL/GenBank/DDBJ databases">
        <title>Genomic Encyclopedia of Type Strains, Phase IV (KMG-IV): sequencing the most valuable type-strain genomes for metagenomic binning, comparative biology and taxonomic classification.</title>
        <authorList>
            <person name="Goeker M."/>
        </authorList>
    </citation>
    <scope>NUCLEOTIDE SEQUENCE [LARGE SCALE GENOMIC DNA]</scope>
    <source>
        <strain evidence="1 2">DSM 105453</strain>
    </source>
</reference>